<sequence>MDKVGLKLSKVIDYDLFEPLQYWLDYEVEYEDILGYIQSDEVIELELEEDENRVEDLEMLGIFLEKFTQSEICYEVFVMNKEWEKTEFVSIA</sequence>
<dbReference type="AlphaFoldDB" id="A0A6S6U9A4"/>
<evidence type="ECO:0000313" key="1">
    <source>
        <dbReference type="EMBL" id="CAA6826857.1"/>
    </source>
</evidence>
<reference evidence="1" key="1">
    <citation type="submission" date="2020-01" db="EMBL/GenBank/DDBJ databases">
        <authorList>
            <person name="Meier V. D."/>
            <person name="Meier V D."/>
        </authorList>
    </citation>
    <scope>NUCLEOTIDE SEQUENCE</scope>
    <source>
        <strain evidence="1">HLG_WM_MAG_05</strain>
    </source>
</reference>
<gene>
    <name evidence="1" type="ORF">HELGO_WM8239</name>
</gene>
<protein>
    <submittedName>
        <fullName evidence="1">Uncharacterized protein</fullName>
    </submittedName>
</protein>
<accession>A0A6S6U9A4</accession>
<proteinExistence type="predicted"/>
<dbReference type="EMBL" id="CACVAU010000089">
    <property type="protein sequence ID" value="CAA6826857.1"/>
    <property type="molecule type" value="Genomic_DNA"/>
</dbReference>
<organism evidence="1">
    <name type="scientific">uncultured Sulfurovum sp</name>
    <dbReference type="NCBI Taxonomy" id="269237"/>
    <lineage>
        <taxon>Bacteria</taxon>
        <taxon>Pseudomonadati</taxon>
        <taxon>Campylobacterota</taxon>
        <taxon>Epsilonproteobacteria</taxon>
        <taxon>Campylobacterales</taxon>
        <taxon>Sulfurovaceae</taxon>
        <taxon>Sulfurovum</taxon>
        <taxon>environmental samples</taxon>
    </lineage>
</organism>
<name>A0A6S6U9A4_9BACT</name>